<reference evidence="2" key="1">
    <citation type="journal article" date="2022" name="IScience">
        <title>Evolution of zygomycete secretomes and the origins of terrestrial fungal ecologies.</title>
        <authorList>
            <person name="Chang Y."/>
            <person name="Wang Y."/>
            <person name="Mondo S."/>
            <person name="Ahrendt S."/>
            <person name="Andreopoulos W."/>
            <person name="Barry K."/>
            <person name="Beard J."/>
            <person name="Benny G.L."/>
            <person name="Blankenship S."/>
            <person name="Bonito G."/>
            <person name="Cuomo C."/>
            <person name="Desiro A."/>
            <person name="Gervers K.A."/>
            <person name="Hundley H."/>
            <person name="Kuo A."/>
            <person name="LaButti K."/>
            <person name="Lang B.F."/>
            <person name="Lipzen A."/>
            <person name="O'Donnell K."/>
            <person name="Pangilinan J."/>
            <person name="Reynolds N."/>
            <person name="Sandor L."/>
            <person name="Smith M.E."/>
            <person name="Tsang A."/>
            <person name="Grigoriev I.V."/>
            <person name="Stajich J.E."/>
            <person name="Spatafora J.W."/>
        </authorList>
    </citation>
    <scope>NUCLEOTIDE SEQUENCE</scope>
    <source>
        <strain evidence="2">RSA 2281</strain>
    </source>
</reference>
<evidence type="ECO:0000313" key="2">
    <source>
        <dbReference type="EMBL" id="KAI9249505.1"/>
    </source>
</evidence>
<organism evidence="2 3">
    <name type="scientific">Phascolomyces articulosus</name>
    <dbReference type="NCBI Taxonomy" id="60185"/>
    <lineage>
        <taxon>Eukaryota</taxon>
        <taxon>Fungi</taxon>
        <taxon>Fungi incertae sedis</taxon>
        <taxon>Mucoromycota</taxon>
        <taxon>Mucoromycotina</taxon>
        <taxon>Mucoromycetes</taxon>
        <taxon>Mucorales</taxon>
        <taxon>Lichtheimiaceae</taxon>
        <taxon>Phascolomyces</taxon>
    </lineage>
</organism>
<dbReference type="AlphaFoldDB" id="A0AAD5JR21"/>
<sequence>MVSSDNDMKNRQEEIRRQREADSRDQRNVDRLDDMTLQILRKYRKRLEPSGYTSLPELWPDLKQVIDLSIQLEPYQAIQRLLNLTNYFYEFCHGYRADTEQDEFQEYFQHVENTWIYLFRQEGLGMTDRIRALNVLRDGHQLAAQELGVPDALNEALKAGLIQLQPQQEEEEPLATAIDEGQEGAQK</sequence>
<evidence type="ECO:0000313" key="3">
    <source>
        <dbReference type="Proteomes" id="UP001209540"/>
    </source>
</evidence>
<feature type="region of interest" description="Disordered" evidence="1">
    <location>
        <begin position="1"/>
        <end position="27"/>
    </location>
</feature>
<name>A0AAD5JR21_9FUNG</name>
<accession>A0AAD5JR21</accession>
<feature type="region of interest" description="Disordered" evidence="1">
    <location>
        <begin position="167"/>
        <end position="187"/>
    </location>
</feature>
<reference evidence="2" key="2">
    <citation type="submission" date="2023-02" db="EMBL/GenBank/DDBJ databases">
        <authorList>
            <consortium name="DOE Joint Genome Institute"/>
            <person name="Mondo S.J."/>
            <person name="Chang Y."/>
            <person name="Wang Y."/>
            <person name="Ahrendt S."/>
            <person name="Andreopoulos W."/>
            <person name="Barry K."/>
            <person name="Beard J."/>
            <person name="Benny G.L."/>
            <person name="Blankenship S."/>
            <person name="Bonito G."/>
            <person name="Cuomo C."/>
            <person name="Desiro A."/>
            <person name="Gervers K.A."/>
            <person name="Hundley H."/>
            <person name="Kuo A."/>
            <person name="LaButti K."/>
            <person name="Lang B.F."/>
            <person name="Lipzen A."/>
            <person name="O'Donnell K."/>
            <person name="Pangilinan J."/>
            <person name="Reynolds N."/>
            <person name="Sandor L."/>
            <person name="Smith M.W."/>
            <person name="Tsang A."/>
            <person name="Grigoriev I.V."/>
            <person name="Stajich J.E."/>
            <person name="Spatafora J.W."/>
        </authorList>
    </citation>
    <scope>NUCLEOTIDE SEQUENCE</scope>
    <source>
        <strain evidence="2">RSA 2281</strain>
    </source>
</reference>
<gene>
    <name evidence="2" type="ORF">BDA99DRAFT_523983</name>
</gene>
<dbReference type="EMBL" id="JAIXMP010000035">
    <property type="protein sequence ID" value="KAI9249505.1"/>
    <property type="molecule type" value="Genomic_DNA"/>
</dbReference>
<evidence type="ECO:0000256" key="1">
    <source>
        <dbReference type="SAM" id="MobiDB-lite"/>
    </source>
</evidence>
<dbReference type="Proteomes" id="UP001209540">
    <property type="component" value="Unassembled WGS sequence"/>
</dbReference>
<keyword evidence="3" id="KW-1185">Reference proteome</keyword>
<comment type="caution">
    <text evidence="2">The sequence shown here is derived from an EMBL/GenBank/DDBJ whole genome shotgun (WGS) entry which is preliminary data.</text>
</comment>
<protein>
    <submittedName>
        <fullName evidence="2">Uncharacterized protein</fullName>
    </submittedName>
</protein>
<proteinExistence type="predicted"/>